<evidence type="ECO:0000313" key="2">
    <source>
        <dbReference type="EMBL" id="TGO23679.1"/>
    </source>
</evidence>
<dbReference type="AlphaFoldDB" id="A0A4Z1FKV9"/>
<keyword evidence="3" id="KW-1185">Reference proteome</keyword>
<evidence type="ECO:0000313" key="3">
    <source>
        <dbReference type="Proteomes" id="UP000297910"/>
    </source>
</evidence>
<dbReference type="EMBL" id="PQXI01000124">
    <property type="protein sequence ID" value="TGO23679.1"/>
    <property type="molecule type" value="Genomic_DNA"/>
</dbReference>
<accession>A0A4Z1FKV9</accession>
<organism evidence="2 3">
    <name type="scientific">Botrytis paeoniae</name>
    <dbReference type="NCBI Taxonomy" id="278948"/>
    <lineage>
        <taxon>Eukaryota</taxon>
        <taxon>Fungi</taxon>
        <taxon>Dikarya</taxon>
        <taxon>Ascomycota</taxon>
        <taxon>Pezizomycotina</taxon>
        <taxon>Leotiomycetes</taxon>
        <taxon>Helotiales</taxon>
        <taxon>Sclerotiniaceae</taxon>
        <taxon>Botrytis</taxon>
    </lineage>
</organism>
<protein>
    <submittedName>
        <fullName evidence="2">Uncharacterized protein</fullName>
    </submittedName>
</protein>
<name>A0A4Z1FKV9_9HELO</name>
<sequence>MELSATLILIDAWGFFYIMILSKRGSYHIHINGIGSGRRVFGNEDREADYCDNPSNQNSDLHSEEKE</sequence>
<feature type="region of interest" description="Disordered" evidence="1">
    <location>
        <begin position="46"/>
        <end position="67"/>
    </location>
</feature>
<gene>
    <name evidence="2" type="ORF">BPAE_0124g00100</name>
</gene>
<evidence type="ECO:0000256" key="1">
    <source>
        <dbReference type="SAM" id="MobiDB-lite"/>
    </source>
</evidence>
<reference evidence="2 3" key="1">
    <citation type="submission" date="2017-12" db="EMBL/GenBank/DDBJ databases">
        <title>Comparative genomics of Botrytis spp.</title>
        <authorList>
            <person name="Valero-Jimenez C.A."/>
            <person name="Tapia P."/>
            <person name="Veloso J."/>
            <person name="Silva-Moreno E."/>
            <person name="Staats M."/>
            <person name="Valdes J.H."/>
            <person name="Van Kan J.A.L."/>
        </authorList>
    </citation>
    <scope>NUCLEOTIDE SEQUENCE [LARGE SCALE GENOMIC DNA]</scope>
    <source>
        <strain evidence="2 3">Bp0003</strain>
    </source>
</reference>
<dbReference type="Proteomes" id="UP000297910">
    <property type="component" value="Unassembled WGS sequence"/>
</dbReference>
<comment type="caution">
    <text evidence="2">The sequence shown here is derived from an EMBL/GenBank/DDBJ whole genome shotgun (WGS) entry which is preliminary data.</text>
</comment>
<proteinExistence type="predicted"/>